<dbReference type="SMART" id="SM00460">
    <property type="entry name" value="TGc"/>
    <property type="match status" value="1"/>
</dbReference>
<dbReference type="Proteomes" id="UP000199611">
    <property type="component" value="Unassembled WGS sequence"/>
</dbReference>
<dbReference type="EMBL" id="FOUU01000002">
    <property type="protein sequence ID" value="SFM59154.1"/>
    <property type="molecule type" value="Genomic_DNA"/>
</dbReference>
<dbReference type="PANTHER" id="PTHR33490:SF3">
    <property type="entry name" value="CONSERVED INTEGRAL MEMBRANE PROTEIN"/>
    <property type="match status" value="1"/>
</dbReference>
<evidence type="ECO:0000259" key="1">
    <source>
        <dbReference type="SMART" id="SM00460"/>
    </source>
</evidence>
<feature type="domain" description="Transglutaminase-like" evidence="1">
    <location>
        <begin position="69"/>
        <end position="141"/>
    </location>
</feature>
<dbReference type="AlphaFoldDB" id="A0A1I4S4E3"/>
<name>A0A1I4S4E3_9BACT</name>
<dbReference type="Gene3D" id="3.10.620.30">
    <property type="match status" value="1"/>
</dbReference>
<evidence type="ECO:0000313" key="2">
    <source>
        <dbReference type="EMBL" id="SFM59154.1"/>
    </source>
</evidence>
<reference evidence="2 3" key="1">
    <citation type="submission" date="2016-10" db="EMBL/GenBank/DDBJ databases">
        <authorList>
            <person name="de Groot N.N."/>
        </authorList>
    </citation>
    <scope>NUCLEOTIDE SEQUENCE [LARGE SCALE GENOMIC DNA]</scope>
    <source>
        <strain evidence="2 3">DSM 9990</strain>
    </source>
</reference>
<dbReference type="PANTHER" id="PTHR33490">
    <property type="entry name" value="BLR5614 PROTEIN-RELATED"/>
    <property type="match status" value="1"/>
</dbReference>
<dbReference type="STRING" id="39841.SAMN05660836_00738"/>
<sequence>MEDLKIYLRPTSVIDSENPEVVKVAREVAGTVSGEVEKAVRLYYWVRDRIRYDPYAPFYREEHYRASWIIKRGSSFCIGKASVMCALCRCVGIPARPAFADVKNHLATRRFLERLGTDLVSYHGYVEMYIGGRWVKASPTFDVNTCRRFGVPPLDFNGTDDALLQAYAPDPEIGGTESGSRRFMEYVRYHGHREDIPVSEILAAWERVYGRERINRWIDEIEKGKDEG</sequence>
<protein>
    <submittedName>
        <fullName evidence="2">Transglutaminase-like superfamily protein</fullName>
    </submittedName>
</protein>
<dbReference type="Pfam" id="PF01841">
    <property type="entry name" value="Transglut_core"/>
    <property type="match status" value="1"/>
</dbReference>
<dbReference type="InterPro" id="IPR038765">
    <property type="entry name" value="Papain-like_cys_pep_sf"/>
</dbReference>
<evidence type="ECO:0000313" key="3">
    <source>
        <dbReference type="Proteomes" id="UP000199611"/>
    </source>
</evidence>
<dbReference type="OrthoDB" id="4697328at2"/>
<dbReference type="RefSeq" id="WP_093393581.1">
    <property type="nucleotide sequence ID" value="NZ_FOUU01000002.1"/>
</dbReference>
<organism evidence="2 3">
    <name type="scientific">Thermodesulforhabdus norvegica</name>
    <dbReference type="NCBI Taxonomy" id="39841"/>
    <lineage>
        <taxon>Bacteria</taxon>
        <taxon>Pseudomonadati</taxon>
        <taxon>Thermodesulfobacteriota</taxon>
        <taxon>Syntrophobacteria</taxon>
        <taxon>Syntrophobacterales</taxon>
        <taxon>Thermodesulforhabdaceae</taxon>
        <taxon>Thermodesulforhabdus</taxon>
    </lineage>
</organism>
<gene>
    <name evidence="2" type="ORF">SAMN05660836_00738</name>
</gene>
<dbReference type="SUPFAM" id="SSF54001">
    <property type="entry name" value="Cysteine proteinases"/>
    <property type="match status" value="1"/>
</dbReference>
<dbReference type="InterPro" id="IPR002931">
    <property type="entry name" value="Transglutaminase-like"/>
</dbReference>
<accession>A0A1I4S4E3</accession>
<proteinExistence type="predicted"/>
<keyword evidence="3" id="KW-1185">Reference proteome</keyword>